<sequence>MKTKLFFSIFLLPFLASAQFSQNFDAATTTPTGWTVINGGDANGFIFAVGAPNSAYSAPNAAQINYSATAHNDYLVTPAITVTAGVNDRLTYYVKNQDPDYVENYAVKISTTTPTAAAFTTTVTPSAGAPDTWTKFTINLTPYIGQTIYIGFHATSADKFRLLFDDIVNDSAASLAIDDVVKSTSKVVISPNPMKDVLNISNADKKILEVAFYSIDGKLIKTSIKNASTISVNDLKSGVYIIKVKTSDSEETFKVIKE</sequence>
<dbReference type="Proteomes" id="UP000254282">
    <property type="component" value="Unassembled WGS sequence"/>
</dbReference>
<dbReference type="NCBIfam" id="NF038128">
    <property type="entry name" value="choice_anch_J"/>
    <property type="match status" value="1"/>
</dbReference>
<keyword evidence="1 2" id="KW-0732">Signal</keyword>
<dbReference type="Pfam" id="PF18962">
    <property type="entry name" value="Por_Secre_tail"/>
    <property type="match status" value="1"/>
</dbReference>
<feature type="signal peptide" evidence="2">
    <location>
        <begin position="1"/>
        <end position="18"/>
    </location>
</feature>
<proteinExistence type="predicted"/>
<dbReference type="GO" id="GO:0005975">
    <property type="term" value="P:carbohydrate metabolic process"/>
    <property type="evidence" value="ECO:0007669"/>
    <property type="project" value="UniProtKB-ARBA"/>
</dbReference>
<feature type="domain" description="Secretion system C-terminal sorting" evidence="4">
    <location>
        <begin position="189"/>
        <end position="256"/>
    </location>
</feature>
<organism evidence="5 6">
    <name type="scientific">Chryseobacterium indoltheticum</name>
    <dbReference type="NCBI Taxonomy" id="254"/>
    <lineage>
        <taxon>Bacteria</taxon>
        <taxon>Pseudomonadati</taxon>
        <taxon>Bacteroidota</taxon>
        <taxon>Flavobacteriia</taxon>
        <taxon>Flavobacteriales</taxon>
        <taxon>Weeksellaceae</taxon>
        <taxon>Chryseobacterium group</taxon>
        <taxon>Chryseobacterium</taxon>
    </lineage>
</organism>
<evidence type="ECO:0000259" key="3">
    <source>
        <dbReference type="Pfam" id="PF07675"/>
    </source>
</evidence>
<evidence type="ECO:0000313" key="6">
    <source>
        <dbReference type="Proteomes" id="UP000254282"/>
    </source>
</evidence>
<gene>
    <name evidence="5" type="primary">hagA</name>
    <name evidence="5" type="ORF">NCTC13532_00195</name>
</gene>
<dbReference type="Gene3D" id="2.60.120.200">
    <property type="match status" value="1"/>
</dbReference>
<evidence type="ECO:0000313" key="5">
    <source>
        <dbReference type="EMBL" id="SUX43108.1"/>
    </source>
</evidence>
<reference evidence="5 6" key="1">
    <citation type="submission" date="2018-06" db="EMBL/GenBank/DDBJ databases">
        <authorList>
            <consortium name="Pathogen Informatics"/>
            <person name="Doyle S."/>
        </authorList>
    </citation>
    <scope>NUCLEOTIDE SEQUENCE [LARGE SCALE GENOMIC DNA]</scope>
    <source>
        <strain evidence="5 6">NCTC13532</strain>
    </source>
</reference>
<dbReference type="NCBIfam" id="TIGR04183">
    <property type="entry name" value="Por_Secre_tail"/>
    <property type="match status" value="1"/>
</dbReference>
<feature type="domain" description="Cleaved adhesin" evidence="3">
    <location>
        <begin position="28"/>
        <end position="167"/>
    </location>
</feature>
<evidence type="ECO:0000256" key="1">
    <source>
        <dbReference type="ARBA" id="ARBA00022729"/>
    </source>
</evidence>
<protein>
    <submittedName>
        <fullName evidence="5">Hemagglutinin A</fullName>
    </submittedName>
</protein>
<dbReference type="InterPro" id="IPR026444">
    <property type="entry name" value="Secre_tail"/>
</dbReference>
<dbReference type="InterPro" id="IPR011628">
    <property type="entry name" value="Cleaved_adhesin"/>
</dbReference>
<dbReference type="InterPro" id="IPR013320">
    <property type="entry name" value="ConA-like_dom_sf"/>
</dbReference>
<dbReference type="AlphaFoldDB" id="A0A381F9G1"/>
<evidence type="ECO:0000256" key="2">
    <source>
        <dbReference type="SAM" id="SignalP"/>
    </source>
</evidence>
<dbReference type="GO" id="GO:0004553">
    <property type="term" value="F:hydrolase activity, hydrolyzing O-glycosyl compounds"/>
    <property type="evidence" value="ECO:0007669"/>
    <property type="project" value="UniProtKB-ARBA"/>
</dbReference>
<accession>A0A381F9G1</accession>
<dbReference type="Pfam" id="PF07675">
    <property type="entry name" value="Cleaved_Adhesin"/>
    <property type="match status" value="1"/>
</dbReference>
<dbReference type="SUPFAM" id="SSF49899">
    <property type="entry name" value="Concanavalin A-like lectins/glucanases"/>
    <property type="match status" value="1"/>
</dbReference>
<dbReference type="EMBL" id="UFVR01000004">
    <property type="protein sequence ID" value="SUX43108.1"/>
    <property type="molecule type" value="Genomic_DNA"/>
</dbReference>
<name>A0A381F9G1_9FLAO</name>
<dbReference type="RefSeq" id="WP_115618871.1">
    <property type="nucleotide sequence ID" value="NZ_UFVR01000004.1"/>
</dbReference>
<feature type="chain" id="PRO_5016699127" evidence="2">
    <location>
        <begin position="19"/>
        <end position="258"/>
    </location>
</feature>
<evidence type="ECO:0000259" key="4">
    <source>
        <dbReference type="Pfam" id="PF18962"/>
    </source>
</evidence>